<evidence type="ECO:0000256" key="4">
    <source>
        <dbReference type="ARBA" id="ARBA00022679"/>
    </source>
</evidence>
<evidence type="ECO:0000256" key="3">
    <source>
        <dbReference type="ARBA" id="ARBA00022475"/>
    </source>
</evidence>
<dbReference type="AlphaFoldDB" id="A0A6X4QPQ9"/>
<evidence type="ECO:0000256" key="1">
    <source>
        <dbReference type="ARBA" id="ARBA00004202"/>
    </source>
</evidence>
<comment type="caution">
    <text evidence="7">The sequence shown here is derived from an EMBL/GenBank/DDBJ whole genome shotgun (WGS) entry which is preliminary data.</text>
</comment>
<dbReference type="InterPro" id="IPR051612">
    <property type="entry name" value="Teichoic_Acid_Biosynth"/>
</dbReference>
<reference evidence="7" key="1">
    <citation type="journal article" date="2018" name="Genome Biol.">
        <title>SKESA: strategic k-mer extension for scrupulous assemblies.</title>
        <authorList>
            <person name="Souvorov A."/>
            <person name="Agarwala R."/>
            <person name="Lipman D.J."/>
        </authorList>
    </citation>
    <scope>NUCLEOTIDE SEQUENCE [LARGE SCALE GENOMIC DNA]</scope>
    <source>
        <strain evidence="7">HPB3501</strain>
    </source>
</reference>
<dbReference type="RefSeq" id="WP_069008974.1">
    <property type="nucleotide sequence ID" value="NZ_JBEQPT010000001.1"/>
</dbReference>
<dbReference type="EMBL" id="DAAEZQ010000001">
    <property type="protein sequence ID" value="HAA9720964.1"/>
    <property type="molecule type" value="Genomic_DNA"/>
</dbReference>
<proteinExistence type="inferred from homology"/>
<reference evidence="7" key="2">
    <citation type="submission" date="2019-11" db="EMBL/GenBank/DDBJ databases">
        <authorList>
            <consortium name="NCBI Pathogen Detection Project"/>
        </authorList>
    </citation>
    <scope>NUCLEOTIDE SEQUENCE</scope>
    <source>
        <strain evidence="7">HPB3501</strain>
    </source>
</reference>
<keyword evidence="3" id="KW-1003">Cell membrane</keyword>
<accession>A0A6X4QPQ9</accession>
<evidence type="ECO:0000256" key="5">
    <source>
        <dbReference type="ARBA" id="ARBA00022944"/>
    </source>
</evidence>
<keyword evidence="6" id="KW-0472">Membrane</keyword>
<comment type="similarity">
    <text evidence="2">Belongs to the CDP-glycerol glycerophosphotransferase family.</text>
</comment>
<dbReference type="PANTHER" id="PTHR37316">
    <property type="entry name" value="TEICHOIC ACID GLYCEROL-PHOSPHATE PRIMASE"/>
    <property type="match status" value="1"/>
</dbReference>
<sequence length="383" mass="44356">MKEVAIYIYMLAVKVTGCLARIFPIKQKVVLLVSFPENPTAIIKQMNEMKVTPKTVVFYDPRVDVTGFNFDFIQLKPKKIKHFISLMFHLNTAKVVITDNYFVELAGLKERKNVTCIQIWHANGALKKFGWEDKAAQKRSARDKKRFQEVYRRFSKVLVGSDEMAAIFQKSFLLEDSQMLKLGIPRTDNFFNQQQLKENAEWTNTKLDLSNKKKLLYAPTFRDEELHSTTLHLDIAKMKQALGNEYQLILKLHPSISNDLDKVVDDFVVYADKETPIETILPAVDMLITDYSSIPFEFALLEKPMIFFTYDLEEYDKARGLSDGFLATIPGPFVHTTEELIQVIEQEAFDLEMVRAFAAKWNKYSDGHSSERFVSFLKEQLEK</sequence>
<dbReference type="GO" id="GO:0005886">
    <property type="term" value="C:plasma membrane"/>
    <property type="evidence" value="ECO:0007669"/>
    <property type="project" value="UniProtKB-SubCell"/>
</dbReference>
<dbReference type="InterPro" id="IPR043148">
    <property type="entry name" value="TagF_C"/>
</dbReference>
<protein>
    <submittedName>
        <fullName evidence="7">CDP-glycerol glycerophosphotransferase family protein</fullName>
    </submittedName>
</protein>
<name>A0A6X4QPQ9_LISMN</name>
<comment type="subcellular location">
    <subcellularLocation>
        <location evidence="1">Cell membrane</location>
        <topology evidence="1">Peripheral membrane protein</topology>
    </subcellularLocation>
</comment>
<dbReference type="SUPFAM" id="SSF53756">
    <property type="entry name" value="UDP-Glycosyltransferase/glycogen phosphorylase"/>
    <property type="match status" value="1"/>
</dbReference>
<evidence type="ECO:0000256" key="2">
    <source>
        <dbReference type="ARBA" id="ARBA00010488"/>
    </source>
</evidence>
<dbReference type="InterPro" id="IPR007554">
    <property type="entry name" value="Glycerophosphate_synth"/>
</dbReference>
<dbReference type="Gene3D" id="3.40.50.12580">
    <property type="match status" value="1"/>
</dbReference>
<dbReference type="InterPro" id="IPR043149">
    <property type="entry name" value="TagF_N"/>
</dbReference>
<keyword evidence="5" id="KW-0777">Teichoic acid biosynthesis</keyword>
<dbReference type="Proteomes" id="UP000844471">
    <property type="component" value="Unassembled WGS sequence"/>
</dbReference>
<dbReference type="PANTHER" id="PTHR37316:SF1">
    <property type="entry name" value="TEICHOIC ACID GLYCEROL-PHOSPHATE PRIMASE"/>
    <property type="match status" value="1"/>
</dbReference>
<organism evidence="7">
    <name type="scientific">Listeria monocytogenes</name>
    <dbReference type="NCBI Taxonomy" id="1639"/>
    <lineage>
        <taxon>Bacteria</taxon>
        <taxon>Bacillati</taxon>
        <taxon>Bacillota</taxon>
        <taxon>Bacilli</taxon>
        <taxon>Bacillales</taxon>
        <taxon>Listeriaceae</taxon>
        <taxon>Listeria</taxon>
    </lineage>
</organism>
<dbReference type="Gene3D" id="3.40.50.11820">
    <property type="match status" value="1"/>
</dbReference>
<evidence type="ECO:0000313" key="7">
    <source>
        <dbReference type="EMBL" id="HAA9720964.1"/>
    </source>
</evidence>
<keyword evidence="4 7" id="KW-0808">Transferase</keyword>
<evidence type="ECO:0000256" key="6">
    <source>
        <dbReference type="ARBA" id="ARBA00023136"/>
    </source>
</evidence>
<dbReference type="Pfam" id="PF04464">
    <property type="entry name" value="Glyphos_transf"/>
    <property type="match status" value="1"/>
</dbReference>
<dbReference type="GO" id="GO:0047355">
    <property type="term" value="F:CDP-glycerol glycerophosphotransferase activity"/>
    <property type="evidence" value="ECO:0007669"/>
    <property type="project" value="InterPro"/>
</dbReference>
<dbReference type="GO" id="GO:0019350">
    <property type="term" value="P:teichoic acid biosynthetic process"/>
    <property type="evidence" value="ECO:0007669"/>
    <property type="project" value="UniProtKB-KW"/>
</dbReference>
<gene>
    <name evidence="7" type="ORF">GIH49_02260</name>
</gene>